<dbReference type="CDD" id="cd03250">
    <property type="entry name" value="ABCC_MRP_domain1"/>
    <property type="match status" value="1"/>
</dbReference>
<dbReference type="PROSITE" id="PS50929">
    <property type="entry name" value="ABC_TM1F"/>
    <property type="match status" value="2"/>
</dbReference>
<dbReference type="InterPro" id="IPR027417">
    <property type="entry name" value="P-loop_NTPase"/>
</dbReference>
<feature type="transmembrane region" description="Helical" evidence="10">
    <location>
        <begin position="216"/>
        <end position="238"/>
    </location>
</feature>
<feature type="transmembrane region" description="Helical" evidence="10">
    <location>
        <begin position="1079"/>
        <end position="1098"/>
    </location>
</feature>
<dbReference type="SUPFAM" id="SSF90123">
    <property type="entry name" value="ABC transporter transmembrane region"/>
    <property type="match status" value="2"/>
</dbReference>
<feature type="transmembrane region" description="Helical" evidence="10">
    <location>
        <begin position="378"/>
        <end position="398"/>
    </location>
</feature>
<dbReference type="FunCoup" id="A0A067P089">
    <property type="interactions" value="35"/>
</dbReference>
<feature type="domain" description="ABC transmembrane type-1" evidence="12">
    <location>
        <begin position="1042"/>
        <end position="1298"/>
    </location>
</feature>
<reference evidence="14" key="1">
    <citation type="journal article" date="2014" name="Proc. Natl. Acad. Sci. U.S.A.">
        <title>Extensive sampling of basidiomycete genomes demonstrates inadequacy of the white-rot/brown-rot paradigm for wood decay fungi.</title>
        <authorList>
            <person name="Riley R."/>
            <person name="Salamov A.A."/>
            <person name="Brown D.W."/>
            <person name="Nagy L.G."/>
            <person name="Floudas D."/>
            <person name="Held B.W."/>
            <person name="Levasseur A."/>
            <person name="Lombard V."/>
            <person name="Morin E."/>
            <person name="Otillar R."/>
            <person name="Lindquist E.A."/>
            <person name="Sun H."/>
            <person name="LaButti K.M."/>
            <person name="Schmutz J."/>
            <person name="Jabbour D."/>
            <person name="Luo H."/>
            <person name="Baker S.E."/>
            <person name="Pisabarro A.G."/>
            <person name="Walton J.D."/>
            <person name="Blanchette R.A."/>
            <person name="Henrissat B."/>
            <person name="Martin F."/>
            <person name="Cullen D."/>
            <person name="Hibbett D.S."/>
            <person name="Grigoriev I.V."/>
        </authorList>
    </citation>
    <scope>NUCLEOTIDE SEQUENCE [LARGE SCALE GENOMIC DNA]</scope>
    <source>
        <strain evidence="14">PC15</strain>
    </source>
</reference>
<gene>
    <name evidence="13" type="ORF">PLEOSDRAFT_1110642</name>
</gene>
<keyword evidence="5" id="KW-0547">Nucleotide-binding</keyword>
<dbReference type="InterPro" id="IPR011527">
    <property type="entry name" value="ABC1_TM_dom"/>
</dbReference>
<proteinExistence type="predicted"/>
<dbReference type="Gene3D" id="3.40.50.300">
    <property type="entry name" value="P-loop containing nucleotide triphosphate hydrolases"/>
    <property type="match status" value="2"/>
</dbReference>
<evidence type="ECO:0000256" key="5">
    <source>
        <dbReference type="ARBA" id="ARBA00022741"/>
    </source>
</evidence>
<evidence type="ECO:0008006" key="15">
    <source>
        <dbReference type="Google" id="ProtNLM"/>
    </source>
</evidence>
<dbReference type="SUPFAM" id="SSF52540">
    <property type="entry name" value="P-loop containing nucleoside triphosphate hydrolases"/>
    <property type="match status" value="2"/>
</dbReference>
<dbReference type="InterPro" id="IPR003593">
    <property type="entry name" value="AAA+_ATPase"/>
</dbReference>
<dbReference type="PROSITE" id="PS50893">
    <property type="entry name" value="ABC_TRANSPORTER_2"/>
    <property type="match status" value="2"/>
</dbReference>
<evidence type="ECO:0000256" key="10">
    <source>
        <dbReference type="SAM" id="Phobius"/>
    </source>
</evidence>
<feature type="transmembrane region" description="Helical" evidence="10">
    <location>
        <begin position="496"/>
        <end position="516"/>
    </location>
</feature>
<dbReference type="Gene3D" id="1.20.1560.10">
    <property type="entry name" value="ABC transporter type 1, transmembrane domain"/>
    <property type="match status" value="2"/>
</dbReference>
<dbReference type="InterPro" id="IPR036640">
    <property type="entry name" value="ABC1_TM_sf"/>
</dbReference>
<dbReference type="Proteomes" id="UP000027073">
    <property type="component" value="Unassembled WGS sequence"/>
</dbReference>
<evidence type="ECO:0000256" key="7">
    <source>
        <dbReference type="ARBA" id="ARBA00022989"/>
    </source>
</evidence>
<feature type="compositionally biased region" description="Basic and acidic residues" evidence="9">
    <location>
        <begin position="457"/>
        <end position="472"/>
    </location>
</feature>
<dbReference type="FunFam" id="3.40.50.300:FF:000838">
    <property type="entry name" value="ABC multidrug transporter (Eurofung)"/>
    <property type="match status" value="1"/>
</dbReference>
<feature type="transmembrane region" description="Helical" evidence="10">
    <location>
        <begin position="522"/>
        <end position="541"/>
    </location>
</feature>
<evidence type="ECO:0000256" key="2">
    <source>
        <dbReference type="ARBA" id="ARBA00022448"/>
    </source>
</evidence>
<keyword evidence="2" id="KW-0813">Transport</keyword>
<dbReference type="InterPro" id="IPR003439">
    <property type="entry name" value="ABC_transporter-like_ATP-bd"/>
</dbReference>
<dbReference type="CDD" id="cd18604">
    <property type="entry name" value="ABC_6TM_VMR1_D2_like"/>
    <property type="match status" value="1"/>
</dbReference>
<feature type="transmembrane region" description="Helical" evidence="10">
    <location>
        <begin position="135"/>
        <end position="155"/>
    </location>
</feature>
<evidence type="ECO:0000259" key="11">
    <source>
        <dbReference type="PROSITE" id="PS50893"/>
    </source>
</evidence>
<dbReference type="GO" id="GO:0005524">
    <property type="term" value="F:ATP binding"/>
    <property type="evidence" value="ECO:0007669"/>
    <property type="project" value="UniProtKB-KW"/>
</dbReference>
<dbReference type="Pfam" id="PF00664">
    <property type="entry name" value="ABC_membrane"/>
    <property type="match status" value="2"/>
</dbReference>
<dbReference type="SMART" id="SM00382">
    <property type="entry name" value="AAA"/>
    <property type="match status" value="2"/>
</dbReference>
<evidence type="ECO:0000256" key="4">
    <source>
        <dbReference type="ARBA" id="ARBA00022737"/>
    </source>
</evidence>
<keyword evidence="6" id="KW-0067">ATP-binding</keyword>
<dbReference type="InParanoid" id="A0A067P089"/>
<evidence type="ECO:0000256" key="9">
    <source>
        <dbReference type="SAM" id="MobiDB-lite"/>
    </source>
</evidence>
<dbReference type="InterPro" id="IPR050173">
    <property type="entry name" value="ABC_transporter_C-like"/>
</dbReference>
<dbReference type="CDD" id="cd03244">
    <property type="entry name" value="ABCC_MRP_domain2"/>
    <property type="match status" value="1"/>
</dbReference>
<feature type="region of interest" description="Disordered" evidence="9">
    <location>
        <begin position="432"/>
        <end position="472"/>
    </location>
</feature>
<dbReference type="PANTHER" id="PTHR24223">
    <property type="entry name" value="ATP-BINDING CASSETTE SUB-FAMILY C"/>
    <property type="match status" value="1"/>
</dbReference>
<keyword evidence="8 10" id="KW-0472">Membrane</keyword>
<organism evidence="13 14">
    <name type="scientific">Pleurotus ostreatus (strain PC15)</name>
    <name type="common">Oyster mushroom</name>
    <dbReference type="NCBI Taxonomy" id="1137138"/>
    <lineage>
        <taxon>Eukaryota</taxon>
        <taxon>Fungi</taxon>
        <taxon>Dikarya</taxon>
        <taxon>Basidiomycota</taxon>
        <taxon>Agaricomycotina</taxon>
        <taxon>Agaricomycetes</taxon>
        <taxon>Agaricomycetidae</taxon>
        <taxon>Agaricales</taxon>
        <taxon>Pleurotineae</taxon>
        <taxon>Pleurotaceae</taxon>
        <taxon>Pleurotus</taxon>
    </lineage>
</organism>
<protein>
    <recommendedName>
        <fullName evidence="15">ABC transporter</fullName>
    </recommendedName>
</protein>
<feature type="domain" description="ABC transmembrane type-1" evidence="12">
    <location>
        <begin position="342"/>
        <end position="609"/>
    </location>
</feature>
<evidence type="ECO:0000256" key="1">
    <source>
        <dbReference type="ARBA" id="ARBA00004141"/>
    </source>
</evidence>
<feature type="transmembrane region" description="Helical" evidence="10">
    <location>
        <begin position="1038"/>
        <end position="1067"/>
    </location>
</feature>
<dbReference type="EMBL" id="KL198004">
    <property type="protein sequence ID" value="KDQ33579.1"/>
    <property type="molecule type" value="Genomic_DNA"/>
</dbReference>
<evidence type="ECO:0000256" key="6">
    <source>
        <dbReference type="ARBA" id="ARBA00022840"/>
    </source>
</evidence>
<feature type="domain" description="ABC transporter" evidence="11">
    <location>
        <begin position="720"/>
        <end position="976"/>
    </location>
</feature>
<evidence type="ECO:0000313" key="13">
    <source>
        <dbReference type="EMBL" id="KDQ33579.1"/>
    </source>
</evidence>
<dbReference type="FunFam" id="1.20.1560.10:FF:000013">
    <property type="entry name" value="ABC transporter C family member 2"/>
    <property type="match status" value="1"/>
</dbReference>
<evidence type="ECO:0000256" key="3">
    <source>
        <dbReference type="ARBA" id="ARBA00022692"/>
    </source>
</evidence>
<sequence length="1611" mass="178246">MDYSDTLLIPWYLAWCSISVLILHFCHEFIRPKYSTTQAREDGQNGLDAQRSDNGRFQNCVAAHGGVHIFAFKVARSVCCTLLLGLSVATLLIGRSAVYPGDRPDALDHYGEPNQVPMNFIPNVSMWVEENRRDFMQSTVCVTFLYASLLSILCLRAKSSPERSKSSGSPASSWLPIHINCLLLGTFVVYCIRDLYPLCTYQLPPLDAPTSRDPILVYLLWTTISVLFVVAIVIPLGIPRAYIPINPDDPSEVPAPEQVCSIFSFFIWSFLDPMVFLAYRNSHLTRDQLPILADSNKAVNLRAKIFPYLDAFYVSANKNKVRSRHIFWGIMEALRKDYTVQALLLVVHAILGYVAPIGLNRLLFYMESGGRDAFMRPWVWIAWLFCGPMISTVLFQYYTFLSATKRVWAESLISQLVFEHALRIRVKSVSHYATPSPSKPSSPTPEDPETSTSTEPAKPDKSNTEDTGSKEDGNFIGKLTNLMSTDTSNISGAGDFLFLVVYIPLQMAFGILFLYFVLGWSAFVGLASMVLLFPLPGYVASRLQGVQQQQMKSTDARVQNVTEALSVIRMIKLLGWERRMNDRIRSTREEELAWLWKRKVLGLVNVSINHGRLLRHITVVMKQDLSASIVFSSMTVFDILRGQLHMISNTLTVVIKGKVSLDRVNEFLHKVGRFPLALFGRLTSSPFSQTELLDSFADDGELSPTVIPAPPVVGSQDVIIREASFTWDAEKPVPGQSRRNFVLKIDGEVLFKRNGINAILGPTGSGKTSLLMALLGEMHFVPSGPNSLCNLPRQGGVSYACQESWVQNETIRENIVFGAAFDEVRYKKVLYQCCLEQDLKLFESGDNTEVGEKGLTLSGGQKVILHSSRLDFGKAEYRFQARVTLARAIYSDAEIIILDDVLSALDVHTAKWIVDKCLRGDLVQNRTVILATHNVMLTAPVAQYAVTLGADGRVVSRGAPSAVIAESQETLAADIVAQEDALLEAEAIAPNEMEVKPDGESQPSAGGKLIAEEEIAVGHVEWPILKKYFDSVGGKYPLLFYAVLIGGYILNQAIFTFLTWFLGLWAAQYQINPNVSPTYYLTLYGCFVLVALLIYVLSQMVYIRGAIRASKEIHAQLIDAVLGTTLRWLDTTPTSRVITRCTQDMKSIDSFIPQYLDMLLDMATDMVIKLGVIIIFAPLFLGPSIVIAILGGWLGQVYIAAQLHVRRDMSIAKAPVLGHLGAAMAGLISVRAYGAEEAFKNESLTRIDVYTRAAVTCYNLNRWLCVRIELLGNTFTATLAAYLLYGPQKGASNTGFLLNMAVVFTEIILWWVRIFNEFEVEGTSLERVQQYICIDQERGSTESGKPPAYWPATGDLHVENLCSRYSATGPVVLDGLTFHIKGGERVGVVGRTGSGKSTLALSLLRAIPVDGSMYLDGILTDSINLDALRSTISIIPQVPDLLSGSLRHNLDPFSQYDDAVLNGALRAAGLFSLQNDEDESRITLDTMLGSGGNNLSVGQRQIIALARALLRRSKILILDEATSAIDHKTDEIIQSSIRHELGKDVTLITIAHRLQTIMDADKIMVLDAGKLVEFGTPADLLSDAKGKLRALVDESGDREKLMEMAQPKGTT</sequence>
<keyword evidence="4" id="KW-0677">Repeat</keyword>
<evidence type="ECO:0000256" key="8">
    <source>
        <dbReference type="ARBA" id="ARBA00023136"/>
    </source>
</evidence>
<feature type="domain" description="ABC transporter" evidence="11">
    <location>
        <begin position="1356"/>
        <end position="1593"/>
    </location>
</feature>
<dbReference type="HOGENOM" id="CLU_000604_27_6_1"/>
<dbReference type="CDD" id="cd18596">
    <property type="entry name" value="ABC_6TM_VMR1_D1_like"/>
    <property type="match status" value="1"/>
</dbReference>
<dbReference type="STRING" id="1137138.A0A067P089"/>
<accession>A0A067P089</accession>
<dbReference type="VEuPathDB" id="FungiDB:PLEOSDRAFT_1110642"/>
<feature type="transmembrane region" description="Helical" evidence="10">
    <location>
        <begin position="175"/>
        <end position="196"/>
    </location>
</feature>
<feature type="transmembrane region" description="Helical" evidence="10">
    <location>
        <begin position="1167"/>
        <end position="1194"/>
    </location>
</feature>
<feature type="transmembrane region" description="Helical" evidence="10">
    <location>
        <begin position="78"/>
        <end position="98"/>
    </location>
</feature>
<feature type="transmembrane region" description="Helical" evidence="10">
    <location>
        <begin position="12"/>
        <end position="30"/>
    </location>
</feature>
<name>A0A067P089_PLEO1</name>
<dbReference type="Pfam" id="PF00005">
    <property type="entry name" value="ABC_tran"/>
    <property type="match status" value="2"/>
</dbReference>
<dbReference type="OrthoDB" id="6500128at2759"/>
<feature type="transmembrane region" description="Helical" evidence="10">
    <location>
        <begin position="338"/>
        <end position="358"/>
    </location>
</feature>
<comment type="subcellular location">
    <subcellularLocation>
        <location evidence="1">Membrane</location>
        <topology evidence="1">Multi-pass membrane protein</topology>
    </subcellularLocation>
</comment>
<evidence type="ECO:0000259" key="12">
    <source>
        <dbReference type="PROSITE" id="PS50929"/>
    </source>
</evidence>
<dbReference type="GO" id="GO:0140359">
    <property type="term" value="F:ABC-type transporter activity"/>
    <property type="evidence" value="ECO:0007669"/>
    <property type="project" value="InterPro"/>
</dbReference>
<evidence type="ECO:0000313" key="14">
    <source>
        <dbReference type="Proteomes" id="UP000027073"/>
    </source>
</evidence>
<keyword evidence="3 10" id="KW-0812">Transmembrane</keyword>
<dbReference type="PANTHER" id="PTHR24223:SF356">
    <property type="entry name" value="ATP-BINDING CASSETTE TRANSPORTER ABC4"/>
    <property type="match status" value="1"/>
</dbReference>
<dbReference type="GO" id="GO:0016887">
    <property type="term" value="F:ATP hydrolysis activity"/>
    <property type="evidence" value="ECO:0007669"/>
    <property type="project" value="InterPro"/>
</dbReference>
<keyword evidence="7 10" id="KW-1133">Transmembrane helix</keyword>
<dbReference type="GO" id="GO:0016020">
    <property type="term" value="C:membrane"/>
    <property type="evidence" value="ECO:0007669"/>
    <property type="project" value="UniProtKB-SubCell"/>
</dbReference>